<protein>
    <submittedName>
        <fullName evidence="1">Uncharacterized protein</fullName>
    </submittedName>
</protein>
<evidence type="ECO:0000313" key="1">
    <source>
        <dbReference type="EMBL" id="CUP15225.1"/>
    </source>
</evidence>
<name>A0A174L0C0_9BACE</name>
<dbReference type="STRING" id="47678.ERS852494_01626"/>
<organism evidence="1 2">
    <name type="scientific">Bacteroides caccae</name>
    <dbReference type="NCBI Taxonomy" id="47678"/>
    <lineage>
        <taxon>Bacteria</taxon>
        <taxon>Pseudomonadati</taxon>
        <taxon>Bacteroidota</taxon>
        <taxon>Bacteroidia</taxon>
        <taxon>Bacteroidales</taxon>
        <taxon>Bacteroidaceae</taxon>
        <taxon>Bacteroides</taxon>
    </lineage>
</organism>
<dbReference type="Proteomes" id="UP000095657">
    <property type="component" value="Unassembled WGS sequence"/>
</dbReference>
<proteinExistence type="predicted"/>
<accession>A0A174L0C0</accession>
<sequence length="643" mass="70730">MAGLINTGIWGFISSAKATGRKILNAAGEEIDEWASTFVSGLSGWIIDKLGNAEFKSVFVRDKLITNEFVYNRIRVTEDEEIISNSIKIASYFDNEDGTFTVYPDLREGDINPLAENDLLMGYYHNPANGGVIYAVQKFTAVSDPSREDQSILLEPEDNAIPYRHMIVVRVGNLIDEDRQSFIRISSRTNCQYFYDGIDSWAAYDNPDNVKCTLGHADIGLIPAWAKDAVGSVRRWFGLIADGVIIRGTFILHNDKTIEDELNNRETQIRGDFEIREDGITGKWQEVIKYAKDASDSAGAAAGSAGVAGEYEKSVRELSSEFNVNYGKLSAEFTEKVTKETGDSLGAITSATEQATGTLQLTAKDFVLAFTDLVETKTQEATGEIDDAVEIHKSELNRTAQGLTDKFKETVTDAEGDIIKEIGTQVTQNARQWKVEVMGEDKDGNPNTILAAINADESGIKIEGERVQISGQLLVEAIMTTGINIDDKFIVSVENGKAKVTMKGEIYADSGTFSGFLKIPFKTFKEGAIPNAATGEYTVSDYFNLEAKGEDTATRLILNLPTDEKYIGTVLTVYDNPVKTRIAPIVEIKGRMYHPLNVDVYGLKLVTKIETGKGGVIQFIGVSRYDGCVWYVITDSLGESTRT</sequence>
<evidence type="ECO:0000313" key="2">
    <source>
        <dbReference type="Proteomes" id="UP000095657"/>
    </source>
</evidence>
<dbReference type="RefSeq" id="WP_055171110.1">
    <property type="nucleotide sequence ID" value="NZ_CZAI01000003.1"/>
</dbReference>
<reference evidence="1 2" key="1">
    <citation type="submission" date="2015-09" db="EMBL/GenBank/DDBJ databases">
        <authorList>
            <consortium name="Pathogen Informatics"/>
        </authorList>
    </citation>
    <scope>NUCLEOTIDE SEQUENCE [LARGE SCALE GENOMIC DNA]</scope>
    <source>
        <strain evidence="1 2">2789STDY5834880</strain>
    </source>
</reference>
<gene>
    <name evidence="1" type="ORF">ERS852494_01626</name>
</gene>
<dbReference type="EMBL" id="CZAI01000003">
    <property type="protein sequence ID" value="CUP15225.1"/>
    <property type="molecule type" value="Genomic_DNA"/>
</dbReference>
<dbReference type="AlphaFoldDB" id="A0A174L0C0"/>